<reference evidence="1 2" key="1">
    <citation type="journal article" date="2020" name="Syst. Appl. Microbiol.">
        <title>Alienimonas chondri sp. nov., a novel planctomycete isolated from the biofilm of the red alga Chondrus crispus.</title>
        <authorList>
            <person name="Vitorino I."/>
            <person name="Albuquerque L."/>
            <person name="Wiegand S."/>
            <person name="Kallscheuer N."/>
            <person name="da Costa M.S."/>
            <person name="Lobo-da-Cunha A."/>
            <person name="Jogler C."/>
            <person name="Lage O.M."/>
        </authorList>
    </citation>
    <scope>NUCLEOTIDE SEQUENCE [LARGE SCALE GENOMIC DNA]</scope>
    <source>
        <strain evidence="1 2">LzC2</strain>
    </source>
</reference>
<sequence>MAPVVLLIGLDPPETDLLTADLKSRRPGPVVCHPTLPRILVRGGELFVESTSGARLLPVEKVVYHGIFEDDHDTLAGLALWGGPCLPNAAAMMDCRLKLPCLARALRYTAFGAPARGFASAGVAVPAGEPAVAKWGNWHCGENKVRFDAIYTPTENCVIEPFLNGEAVRVLQLGERVWQIRLAGDDWLKSVHHAAAEFMPVDPRLEADVRRVGAGFGLTVLANDYILSPDGTPHLLETNHIPNVTRFPTIREAYRTFVLDWLCAEPAGPKA</sequence>
<name>A0ABX1VGE4_9PLAN</name>
<accession>A0ABX1VGE4</accession>
<dbReference type="SUPFAM" id="SSF56059">
    <property type="entry name" value="Glutathione synthetase ATP-binding domain-like"/>
    <property type="match status" value="1"/>
</dbReference>
<keyword evidence="2" id="KW-1185">Reference proteome</keyword>
<proteinExistence type="predicted"/>
<gene>
    <name evidence="1" type="ORF">LzC2_32760</name>
</gene>
<evidence type="ECO:0000313" key="1">
    <source>
        <dbReference type="EMBL" id="NNJ27175.1"/>
    </source>
</evidence>
<organism evidence="1 2">
    <name type="scientific">Alienimonas chondri</name>
    <dbReference type="NCBI Taxonomy" id="2681879"/>
    <lineage>
        <taxon>Bacteria</taxon>
        <taxon>Pseudomonadati</taxon>
        <taxon>Planctomycetota</taxon>
        <taxon>Planctomycetia</taxon>
        <taxon>Planctomycetales</taxon>
        <taxon>Planctomycetaceae</taxon>
        <taxon>Alienimonas</taxon>
    </lineage>
</organism>
<dbReference type="Proteomes" id="UP000609651">
    <property type="component" value="Unassembled WGS sequence"/>
</dbReference>
<evidence type="ECO:0008006" key="3">
    <source>
        <dbReference type="Google" id="ProtNLM"/>
    </source>
</evidence>
<dbReference type="EMBL" id="WTPX01000127">
    <property type="protein sequence ID" value="NNJ27175.1"/>
    <property type="molecule type" value="Genomic_DNA"/>
</dbReference>
<evidence type="ECO:0000313" key="2">
    <source>
        <dbReference type="Proteomes" id="UP000609651"/>
    </source>
</evidence>
<comment type="caution">
    <text evidence="1">The sequence shown here is derived from an EMBL/GenBank/DDBJ whole genome shotgun (WGS) entry which is preliminary data.</text>
</comment>
<dbReference type="RefSeq" id="WP_171188946.1">
    <property type="nucleotide sequence ID" value="NZ_WTPX01000127.1"/>
</dbReference>
<protein>
    <recommendedName>
        <fullName evidence="3">ATP-grasp domain-containing protein</fullName>
    </recommendedName>
</protein>